<reference evidence="2 3" key="1">
    <citation type="submission" date="2019-07" db="EMBL/GenBank/DDBJ databases">
        <title>Microlunatus dokdonensis sp. nov. isolated from the rhizospheric soil of the wild plant Elymus tsukushiensis.</title>
        <authorList>
            <person name="Ghim S.-Y."/>
            <person name="Hwang Y.-J."/>
            <person name="Son J.-S."/>
            <person name="Shin J.-H."/>
        </authorList>
    </citation>
    <scope>NUCLEOTIDE SEQUENCE [LARGE SCALE GENOMIC DNA]</scope>
    <source>
        <strain evidence="2 3">KUDC0627</strain>
    </source>
</reference>
<evidence type="ECO:0000313" key="3">
    <source>
        <dbReference type="Proteomes" id="UP000319263"/>
    </source>
</evidence>
<accession>A0A516Q298</accession>
<dbReference type="Pfam" id="PF03992">
    <property type="entry name" value="ABM"/>
    <property type="match status" value="1"/>
</dbReference>
<evidence type="ECO:0000259" key="1">
    <source>
        <dbReference type="Pfam" id="PF03992"/>
    </source>
</evidence>
<dbReference type="AlphaFoldDB" id="A0A516Q298"/>
<keyword evidence="3" id="KW-1185">Reference proteome</keyword>
<protein>
    <recommendedName>
        <fullName evidence="1">ABM domain-containing protein</fullName>
    </recommendedName>
</protein>
<dbReference type="Gene3D" id="3.30.70.100">
    <property type="match status" value="1"/>
</dbReference>
<organism evidence="2 3">
    <name type="scientific">Microlunatus elymi</name>
    <dbReference type="NCBI Taxonomy" id="2596828"/>
    <lineage>
        <taxon>Bacteria</taxon>
        <taxon>Bacillati</taxon>
        <taxon>Actinomycetota</taxon>
        <taxon>Actinomycetes</taxon>
        <taxon>Propionibacteriales</taxon>
        <taxon>Propionibacteriaceae</taxon>
        <taxon>Microlunatus</taxon>
    </lineage>
</organism>
<dbReference type="EMBL" id="CP041692">
    <property type="protein sequence ID" value="QDP97553.1"/>
    <property type="molecule type" value="Genomic_DNA"/>
</dbReference>
<name>A0A516Q298_9ACTN</name>
<dbReference type="SUPFAM" id="SSF54909">
    <property type="entry name" value="Dimeric alpha+beta barrel"/>
    <property type="match status" value="1"/>
</dbReference>
<dbReference type="OrthoDB" id="7867302at2"/>
<gene>
    <name evidence="2" type="ORF">FOE78_18000</name>
</gene>
<feature type="domain" description="ABM" evidence="1">
    <location>
        <begin position="23"/>
        <end position="75"/>
    </location>
</feature>
<dbReference type="InterPro" id="IPR011008">
    <property type="entry name" value="Dimeric_a/b-barrel"/>
</dbReference>
<evidence type="ECO:0000313" key="2">
    <source>
        <dbReference type="EMBL" id="QDP97553.1"/>
    </source>
</evidence>
<proteinExistence type="predicted"/>
<dbReference type="RefSeq" id="WP_143987511.1">
    <property type="nucleotide sequence ID" value="NZ_CP041692.1"/>
</dbReference>
<dbReference type="KEGG" id="mik:FOE78_18000"/>
<dbReference type="Proteomes" id="UP000319263">
    <property type="component" value="Chromosome"/>
</dbReference>
<dbReference type="InterPro" id="IPR007138">
    <property type="entry name" value="ABM_dom"/>
</dbReference>
<sequence>MPITAMLDVHFGADHLVDGPAMFTAILKETRSFAGCLRVDLLADIADPAHYVAYELWESNEHDLAYRAWRQGEGATKLRDVLDRDPVLTKFETAVQS</sequence>